<dbReference type="Gene3D" id="3.30.40.10">
    <property type="entry name" value="Zinc/RING finger domain, C3HC4 (zinc finger)"/>
    <property type="match status" value="1"/>
</dbReference>
<dbReference type="InterPro" id="IPR013083">
    <property type="entry name" value="Znf_RING/FYVE/PHD"/>
</dbReference>
<dbReference type="InterPro" id="IPR001841">
    <property type="entry name" value="Znf_RING"/>
</dbReference>
<keyword evidence="1" id="KW-0863">Zinc-finger</keyword>
<dbReference type="PANTHER" id="PTHR46798:SF19">
    <property type="entry name" value="OS09G0511500 PROTEIN"/>
    <property type="match status" value="1"/>
</dbReference>
<feature type="domain" description="RING-type" evidence="2">
    <location>
        <begin position="34"/>
        <end position="80"/>
    </location>
</feature>
<dbReference type="SMART" id="SM00184">
    <property type="entry name" value="RING"/>
    <property type="match status" value="1"/>
</dbReference>
<dbReference type="Pfam" id="PF13639">
    <property type="entry name" value="zf-RING_2"/>
    <property type="match status" value="1"/>
</dbReference>
<protein>
    <recommendedName>
        <fullName evidence="2">RING-type domain-containing protein</fullName>
    </recommendedName>
</protein>
<dbReference type="OrthoDB" id="8062037at2759"/>
<evidence type="ECO:0000313" key="3">
    <source>
        <dbReference type="EMBL" id="CAA7404964.1"/>
    </source>
</evidence>
<keyword evidence="1" id="KW-0862">Zinc</keyword>
<dbReference type="GO" id="GO:0008270">
    <property type="term" value="F:zinc ion binding"/>
    <property type="evidence" value="ECO:0007669"/>
    <property type="project" value="UniProtKB-KW"/>
</dbReference>
<keyword evidence="4" id="KW-1185">Reference proteome</keyword>
<evidence type="ECO:0000313" key="4">
    <source>
        <dbReference type="Proteomes" id="UP000663760"/>
    </source>
</evidence>
<sequence>MTGDPGCLGSVMDVEKRHAVREEGQGPGPSSVFCSICLEPVSADLGDRSVAKLQCGHEFHLDCIGSAFNAKGIMQCPNCRKVEKGQWLYANGYHSVPELNVNDLVNEDLYNLNYSEMFLFNLLIAPDHDLLRSTSFGDSTSHVCPYLALHGHHAPSNPADPLPDTGSFHRHLADLAGQPPGAMMSAHTQGFAEPQHHSWQPHPPASLPLPGSGDQAAAHMGLRLVPVDPGGQQRPGSFGHPHPLHHGSVMRDGRVDHGGRHLFHQSPPSSLPSRGRAFLPVRTWPRRVAFVSTMAAAAAAAASSSVEAGGLYRLSLPGAAAGQRHQEGEGTGRHFDHLYGLGRDGFSTIPWIPVDGEPQWWGPFHHGVPNPPPGIRRRPTADSPDGGYLPPPIPLLRMPPFV</sequence>
<proteinExistence type="predicted"/>
<keyword evidence="1" id="KW-0479">Metal-binding</keyword>
<dbReference type="PROSITE" id="PS50089">
    <property type="entry name" value="ZF_RING_2"/>
    <property type="match status" value="1"/>
</dbReference>
<accession>A0A7I8L6R6</accession>
<dbReference type="InterPro" id="IPR044274">
    <property type="entry name" value="RFI2"/>
</dbReference>
<dbReference type="SUPFAM" id="SSF57850">
    <property type="entry name" value="RING/U-box"/>
    <property type="match status" value="1"/>
</dbReference>
<dbReference type="Proteomes" id="UP000663760">
    <property type="component" value="Chromosome 11"/>
</dbReference>
<dbReference type="AlphaFoldDB" id="A0A7I8L6R6"/>
<dbReference type="PANTHER" id="PTHR46798">
    <property type="entry name" value="OS09G0511500 PROTEIN"/>
    <property type="match status" value="1"/>
</dbReference>
<evidence type="ECO:0000259" key="2">
    <source>
        <dbReference type="PROSITE" id="PS50089"/>
    </source>
</evidence>
<evidence type="ECO:0000256" key="1">
    <source>
        <dbReference type="PROSITE-ProRule" id="PRU00175"/>
    </source>
</evidence>
<organism evidence="3 4">
    <name type="scientific">Spirodela intermedia</name>
    <name type="common">Intermediate duckweed</name>
    <dbReference type="NCBI Taxonomy" id="51605"/>
    <lineage>
        <taxon>Eukaryota</taxon>
        <taxon>Viridiplantae</taxon>
        <taxon>Streptophyta</taxon>
        <taxon>Embryophyta</taxon>
        <taxon>Tracheophyta</taxon>
        <taxon>Spermatophyta</taxon>
        <taxon>Magnoliopsida</taxon>
        <taxon>Liliopsida</taxon>
        <taxon>Araceae</taxon>
        <taxon>Lemnoideae</taxon>
        <taxon>Spirodela</taxon>
    </lineage>
</organism>
<name>A0A7I8L6R6_SPIIN</name>
<reference evidence="3" key="1">
    <citation type="submission" date="2020-02" db="EMBL/GenBank/DDBJ databases">
        <authorList>
            <person name="Scholz U."/>
            <person name="Mascher M."/>
            <person name="Fiebig A."/>
        </authorList>
    </citation>
    <scope>NUCLEOTIDE SEQUENCE</scope>
</reference>
<gene>
    <name evidence="3" type="ORF">SI8410_11015642</name>
</gene>
<dbReference type="GO" id="GO:0004842">
    <property type="term" value="F:ubiquitin-protein transferase activity"/>
    <property type="evidence" value="ECO:0007669"/>
    <property type="project" value="InterPro"/>
</dbReference>
<dbReference type="EMBL" id="LR746274">
    <property type="protein sequence ID" value="CAA7404964.1"/>
    <property type="molecule type" value="Genomic_DNA"/>
</dbReference>